<dbReference type="PANTHER" id="PTHR42791:SF1">
    <property type="entry name" value="N-ACETYLTRANSFERASE DOMAIN-CONTAINING PROTEIN"/>
    <property type="match status" value="1"/>
</dbReference>
<dbReference type="PROSITE" id="PS51186">
    <property type="entry name" value="GNAT"/>
    <property type="match status" value="1"/>
</dbReference>
<feature type="domain" description="N-acetyltransferase" evidence="1">
    <location>
        <begin position="70"/>
        <end position="207"/>
    </location>
</feature>
<reference evidence="2 3" key="1">
    <citation type="submission" date="2018-11" db="EMBL/GenBank/DDBJ databases">
        <title>Sequencing the genomes of 1000 actinobacteria strains.</title>
        <authorList>
            <person name="Klenk H.-P."/>
        </authorList>
    </citation>
    <scope>NUCLEOTIDE SEQUENCE [LARGE SCALE GENOMIC DNA]</scope>
    <source>
        <strain evidence="2 3">DSM 44348</strain>
    </source>
</reference>
<dbReference type="InterPro" id="IPR016181">
    <property type="entry name" value="Acyl_CoA_acyltransferase"/>
</dbReference>
<comment type="caution">
    <text evidence="2">The sequence shown here is derived from an EMBL/GenBank/DDBJ whole genome shotgun (WGS) entry which is preliminary data.</text>
</comment>
<dbReference type="Pfam" id="PF00583">
    <property type="entry name" value="Acetyltransf_1"/>
    <property type="match status" value="1"/>
</dbReference>
<dbReference type="Proteomes" id="UP000274843">
    <property type="component" value="Unassembled WGS sequence"/>
</dbReference>
<sequence>MAGMPAQSRPAGSAAHLIRLGTAADLDAAAATLGAAFADYPFTRHTVAAADHVARVTELQRLFLEHVGLPCGRVWVSDDVAAVAVWTTPTASEPDLDALAPRLRELAGDRAAAAAAAEEAMVPHRPTGPAWFLATVGVAPGRQGEGLGRAVLAPGLRAAAAEGHPAYLETSLESNVGFYQGLGFQVTAQVALPDGGPTTWAMRKDPA</sequence>
<name>A0A3N2H0I3_9PSEU</name>
<keyword evidence="2" id="KW-0808">Transferase</keyword>
<dbReference type="InterPro" id="IPR000182">
    <property type="entry name" value="GNAT_dom"/>
</dbReference>
<evidence type="ECO:0000313" key="2">
    <source>
        <dbReference type="EMBL" id="ROS41980.1"/>
    </source>
</evidence>
<dbReference type="SUPFAM" id="SSF55729">
    <property type="entry name" value="Acyl-CoA N-acyltransferases (Nat)"/>
    <property type="match status" value="1"/>
</dbReference>
<dbReference type="InterPro" id="IPR052523">
    <property type="entry name" value="Trichothecene_AcTrans"/>
</dbReference>
<accession>A0A3N2H0I3</accession>
<keyword evidence="3" id="KW-1185">Reference proteome</keyword>
<evidence type="ECO:0000313" key="3">
    <source>
        <dbReference type="Proteomes" id="UP000274843"/>
    </source>
</evidence>
<gene>
    <name evidence="2" type="ORF">EDD35_4356</name>
</gene>
<dbReference type="PANTHER" id="PTHR42791">
    <property type="entry name" value="GNAT FAMILY ACETYLTRANSFERASE"/>
    <property type="match status" value="1"/>
</dbReference>
<dbReference type="GO" id="GO:0016747">
    <property type="term" value="F:acyltransferase activity, transferring groups other than amino-acyl groups"/>
    <property type="evidence" value="ECO:0007669"/>
    <property type="project" value="InterPro"/>
</dbReference>
<proteinExistence type="predicted"/>
<dbReference type="Gene3D" id="3.40.630.30">
    <property type="match status" value="1"/>
</dbReference>
<dbReference type="AlphaFoldDB" id="A0A3N2H0I3"/>
<evidence type="ECO:0000259" key="1">
    <source>
        <dbReference type="PROSITE" id="PS51186"/>
    </source>
</evidence>
<protein>
    <submittedName>
        <fullName evidence="2">Acetyltransferase (GNAT) family protein</fullName>
    </submittedName>
</protein>
<organism evidence="2 3">
    <name type="scientific">Amycolatopsis thermoflava</name>
    <dbReference type="NCBI Taxonomy" id="84480"/>
    <lineage>
        <taxon>Bacteria</taxon>
        <taxon>Bacillati</taxon>
        <taxon>Actinomycetota</taxon>
        <taxon>Actinomycetes</taxon>
        <taxon>Pseudonocardiales</taxon>
        <taxon>Pseudonocardiaceae</taxon>
        <taxon>Amycolatopsis</taxon>
        <taxon>Amycolatopsis methanolica group</taxon>
    </lineage>
</organism>
<dbReference type="EMBL" id="RKHY01000001">
    <property type="protein sequence ID" value="ROS41980.1"/>
    <property type="molecule type" value="Genomic_DNA"/>
</dbReference>